<protein>
    <submittedName>
        <fullName evidence="1">Uncharacterized protein</fullName>
    </submittedName>
</protein>
<evidence type="ECO:0000313" key="1">
    <source>
        <dbReference type="EMBL" id="AUG97442.1"/>
    </source>
</evidence>
<accession>A0ABM6QI99</accession>
<reference evidence="1" key="1">
    <citation type="submission" date="2017-12" db="EMBL/GenBank/DDBJ databases">
        <title>Pseudomonas sp. MS586 complete sequence.</title>
        <authorList>
            <person name="Lu S."/>
            <person name="Deng P."/>
        </authorList>
    </citation>
    <scope>NUCLEOTIDE SEQUENCE</scope>
    <source>
        <strain evidence="1">MS586</strain>
    </source>
</reference>
<sequence>MRHGQLLAELPILLDRSSDNFLMGGESWRPARRFHMHVFGGKTEYLSEKQGYGERPALCRLERFSSSA</sequence>
<organism evidence="1 2">
    <name type="scientific">Pseudomonas glycinae</name>
    <dbReference type="NCBI Taxonomy" id="1785145"/>
    <lineage>
        <taxon>Bacteria</taxon>
        <taxon>Pseudomonadati</taxon>
        <taxon>Pseudomonadota</taxon>
        <taxon>Gammaproteobacteria</taxon>
        <taxon>Pseudomonadales</taxon>
        <taxon>Pseudomonadaceae</taxon>
        <taxon>Pseudomonas</taxon>
    </lineage>
</organism>
<proteinExistence type="predicted"/>
<evidence type="ECO:0000313" key="2">
    <source>
        <dbReference type="Proteomes" id="UP000075187"/>
    </source>
</evidence>
<name>A0ABM6QI99_9PSED</name>
<keyword evidence="2" id="KW-1185">Reference proteome</keyword>
<dbReference type="Proteomes" id="UP000075187">
    <property type="component" value="Chromosome"/>
</dbReference>
<dbReference type="EMBL" id="CP014205">
    <property type="protein sequence ID" value="AUG97442.1"/>
    <property type="molecule type" value="Genomic_DNA"/>
</dbReference>
<gene>
    <name evidence="1" type="ORF">AWU82_28700</name>
</gene>